<reference evidence="1" key="2">
    <citation type="submission" date="2025-09" db="UniProtKB">
        <authorList>
            <consortium name="Ensembl"/>
        </authorList>
    </citation>
    <scope>IDENTIFICATION</scope>
</reference>
<protein>
    <submittedName>
        <fullName evidence="1">Sperm microtubule inner protein 3</fullName>
    </submittedName>
</protein>
<proteinExistence type="predicted"/>
<gene>
    <name evidence="1" type="primary">Spmip3</name>
</gene>
<dbReference type="Ensembl" id="ENSJJAT00000031168.1">
    <property type="protein sequence ID" value="ENSJJAP00000024585.1"/>
    <property type="gene ID" value="ENSJJAG00000024007.1"/>
</dbReference>
<dbReference type="Pfam" id="PF17670">
    <property type="entry name" value="DUF5530"/>
    <property type="match status" value="1"/>
</dbReference>
<reference evidence="1" key="1">
    <citation type="submission" date="2025-08" db="UniProtKB">
        <authorList>
            <consortium name="Ensembl"/>
        </authorList>
    </citation>
    <scope>IDENTIFICATION</scope>
</reference>
<dbReference type="GeneTree" id="ENSGT00390000017364"/>
<accession>A0A8C5LKC8</accession>
<dbReference type="Proteomes" id="UP000694385">
    <property type="component" value="Unassembled WGS sequence"/>
</dbReference>
<keyword evidence="2" id="KW-1185">Reference proteome</keyword>
<dbReference type="AlphaFoldDB" id="A0A8C5LKC8"/>
<evidence type="ECO:0000313" key="2">
    <source>
        <dbReference type="Proteomes" id="UP000694385"/>
    </source>
</evidence>
<name>A0A8C5LKC8_JACJA</name>
<sequence>MTAIRLREFIDRRPVIPPSMFISHQGKDVRGYYPGQLARVHLDNSVKRDSGPLTDLAIPSPGKSSYQPQLDQQTLIRYICFRSGSKPTVSWYNESTYQRDYSLPFYKPGDWKLATLSSNPWPLNLLSEPSGCENRSNFTRNAF</sequence>
<evidence type="ECO:0000313" key="1">
    <source>
        <dbReference type="Ensembl" id="ENSJJAP00000024585.1"/>
    </source>
</evidence>
<dbReference type="OMA" id="HIWLREF"/>
<dbReference type="PANTHER" id="PTHR31763">
    <property type="entry name" value="HYPOTHETICAL PROTEIN LOC689766"/>
    <property type="match status" value="1"/>
</dbReference>
<dbReference type="PANTHER" id="PTHR31763:SF2">
    <property type="entry name" value="CHROMOSOME 1 OPEN READING FRAME 100"/>
    <property type="match status" value="1"/>
</dbReference>
<dbReference type="InterPro" id="IPR037668">
    <property type="entry name" value="SPMIP3"/>
</dbReference>
<organism evidence="1 2">
    <name type="scientific">Jaculus jaculus</name>
    <name type="common">Lesser Egyptian jerboa</name>
    <dbReference type="NCBI Taxonomy" id="51337"/>
    <lineage>
        <taxon>Eukaryota</taxon>
        <taxon>Metazoa</taxon>
        <taxon>Chordata</taxon>
        <taxon>Craniata</taxon>
        <taxon>Vertebrata</taxon>
        <taxon>Euteleostomi</taxon>
        <taxon>Mammalia</taxon>
        <taxon>Eutheria</taxon>
        <taxon>Euarchontoglires</taxon>
        <taxon>Glires</taxon>
        <taxon>Rodentia</taxon>
        <taxon>Myomorpha</taxon>
        <taxon>Dipodoidea</taxon>
        <taxon>Dipodidae</taxon>
        <taxon>Dipodinae</taxon>
        <taxon>Jaculus</taxon>
    </lineage>
</organism>